<dbReference type="RefSeq" id="WP_311661372.1">
    <property type="nucleotide sequence ID" value="NZ_JAVRHT010000001.1"/>
</dbReference>
<accession>A0ABU3BM33</accession>
<dbReference type="InterPro" id="IPR013430">
    <property type="entry name" value="Toxin_antidote_HigA"/>
</dbReference>
<dbReference type="InterPro" id="IPR001387">
    <property type="entry name" value="Cro/C1-type_HTH"/>
</dbReference>
<dbReference type="Pfam" id="PF01381">
    <property type="entry name" value="HTH_3"/>
    <property type="match status" value="1"/>
</dbReference>
<dbReference type="Proteomes" id="UP001267426">
    <property type="component" value="Unassembled WGS sequence"/>
</dbReference>
<name>A0ABU3BM33_9BACT</name>
<dbReference type="NCBIfam" id="TIGR02607">
    <property type="entry name" value="antidote_HigA"/>
    <property type="match status" value="1"/>
</dbReference>
<keyword evidence="1" id="KW-0238">DNA-binding</keyword>
<keyword evidence="4" id="KW-1185">Reference proteome</keyword>
<dbReference type="CDD" id="cd00093">
    <property type="entry name" value="HTH_XRE"/>
    <property type="match status" value="1"/>
</dbReference>
<evidence type="ECO:0000313" key="4">
    <source>
        <dbReference type="Proteomes" id="UP001267426"/>
    </source>
</evidence>
<proteinExistence type="predicted"/>
<evidence type="ECO:0000259" key="2">
    <source>
        <dbReference type="PROSITE" id="PS50943"/>
    </source>
</evidence>
<sequence length="101" mass="11332">MTRIPTNRRPTLPGDILLHEFLEPMGISQSALAAAIGVSYQRLNGVIRGRRAMTPSTALRLARYFGTTPDVWLNLQLRADLYEVEREEREDLEAIQPLAAA</sequence>
<dbReference type="PANTHER" id="PTHR36924">
    <property type="entry name" value="ANTITOXIN HIGA-1"/>
    <property type="match status" value="1"/>
</dbReference>
<dbReference type="Gene3D" id="1.10.260.40">
    <property type="entry name" value="lambda repressor-like DNA-binding domains"/>
    <property type="match status" value="1"/>
</dbReference>
<dbReference type="SMART" id="SM00530">
    <property type="entry name" value="HTH_XRE"/>
    <property type="match status" value="1"/>
</dbReference>
<dbReference type="SUPFAM" id="SSF47413">
    <property type="entry name" value="lambda repressor-like DNA-binding domains"/>
    <property type="match status" value="1"/>
</dbReference>
<evidence type="ECO:0000313" key="3">
    <source>
        <dbReference type="EMBL" id="MDT0630338.1"/>
    </source>
</evidence>
<organism evidence="3 4">
    <name type="scientific">Rubrivirga litoralis</name>
    <dbReference type="NCBI Taxonomy" id="3075598"/>
    <lineage>
        <taxon>Bacteria</taxon>
        <taxon>Pseudomonadati</taxon>
        <taxon>Rhodothermota</taxon>
        <taxon>Rhodothermia</taxon>
        <taxon>Rhodothermales</taxon>
        <taxon>Rubricoccaceae</taxon>
        <taxon>Rubrivirga</taxon>
    </lineage>
</organism>
<dbReference type="InterPro" id="IPR010982">
    <property type="entry name" value="Lambda_DNA-bd_dom_sf"/>
</dbReference>
<reference evidence="3 4" key="1">
    <citation type="submission" date="2023-09" db="EMBL/GenBank/DDBJ databases">
        <authorList>
            <person name="Rey-Velasco X."/>
        </authorList>
    </citation>
    <scope>NUCLEOTIDE SEQUENCE [LARGE SCALE GENOMIC DNA]</scope>
    <source>
        <strain evidence="3 4">F394</strain>
    </source>
</reference>
<dbReference type="EMBL" id="JAVRHT010000001">
    <property type="protein sequence ID" value="MDT0630338.1"/>
    <property type="molecule type" value="Genomic_DNA"/>
</dbReference>
<feature type="domain" description="HTH cro/C1-type" evidence="2">
    <location>
        <begin position="18"/>
        <end position="72"/>
    </location>
</feature>
<gene>
    <name evidence="3" type="ORF">RM540_01140</name>
</gene>
<comment type="caution">
    <text evidence="3">The sequence shown here is derived from an EMBL/GenBank/DDBJ whole genome shotgun (WGS) entry which is preliminary data.</text>
</comment>
<protein>
    <submittedName>
        <fullName evidence="3">HigA family addiction module antitoxin</fullName>
    </submittedName>
</protein>
<evidence type="ECO:0000256" key="1">
    <source>
        <dbReference type="ARBA" id="ARBA00023125"/>
    </source>
</evidence>
<dbReference type="PROSITE" id="PS50943">
    <property type="entry name" value="HTH_CROC1"/>
    <property type="match status" value="1"/>
</dbReference>
<dbReference type="PANTHER" id="PTHR36924:SF1">
    <property type="entry name" value="ANTITOXIN HIGA-1"/>
    <property type="match status" value="1"/>
</dbReference>